<proteinExistence type="inferred from homology"/>
<feature type="transmembrane region" description="Helical" evidence="7">
    <location>
        <begin position="188"/>
        <end position="207"/>
    </location>
</feature>
<gene>
    <name evidence="8" type="ORF">SAMN05444422_10724</name>
</gene>
<evidence type="ECO:0000256" key="1">
    <source>
        <dbReference type="ARBA" id="ARBA00004141"/>
    </source>
</evidence>
<feature type="region of interest" description="Disordered" evidence="6">
    <location>
        <begin position="1"/>
        <end position="43"/>
    </location>
</feature>
<dbReference type="RefSeq" id="WP_089788639.1">
    <property type="nucleotide sequence ID" value="NZ_FOKW01000007.1"/>
</dbReference>
<organism evidence="8 9">
    <name type="scientific">Natronobacterium haloterrestre</name>
    <name type="common">Halobiforma haloterrestris</name>
    <dbReference type="NCBI Taxonomy" id="148448"/>
    <lineage>
        <taxon>Archaea</taxon>
        <taxon>Methanobacteriati</taxon>
        <taxon>Methanobacteriota</taxon>
        <taxon>Stenosarchaea group</taxon>
        <taxon>Halobacteria</taxon>
        <taxon>Halobacteriales</taxon>
        <taxon>Natrialbaceae</taxon>
        <taxon>Natronobacterium</taxon>
    </lineage>
</organism>
<feature type="transmembrane region" description="Helical" evidence="7">
    <location>
        <begin position="165"/>
        <end position="182"/>
    </location>
</feature>
<dbReference type="CDD" id="cd06550">
    <property type="entry name" value="TM_ABC_iron-siderophores_like"/>
    <property type="match status" value="1"/>
</dbReference>
<evidence type="ECO:0000256" key="4">
    <source>
        <dbReference type="ARBA" id="ARBA00022989"/>
    </source>
</evidence>
<comment type="similarity">
    <text evidence="2">Belongs to the ABC-3 integral membrane protein family.</text>
</comment>
<evidence type="ECO:0000313" key="8">
    <source>
        <dbReference type="EMBL" id="SFC32766.1"/>
    </source>
</evidence>
<keyword evidence="5 7" id="KW-0472">Membrane</keyword>
<feature type="transmembrane region" description="Helical" evidence="7">
    <location>
        <begin position="307"/>
        <end position="338"/>
    </location>
</feature>
<dbReference type="SUPFAM" id="SSF81345">
    <property type="entry name" value="ABC transporter involved in vitamin B12 uptake, BtuC"/>
    <property type="match status" value="1"/>
</dbReference>
<feature type="transmembrane region" description="Helical" evidence="7">
    <location>
        <begin position="267"/>
        <end position="287"/>
    </location>
</feature>
<dbReference type="GO" id="GO:0055085">
    <property type="term" value="P:transmembrane transport"/>
    <property type="evidence" value="ECO:0007669"/>
    <property type="project" value="InterPro"/>
</dbReference>
<dbReference type="InterPro" id="IPR001626">
    <property type="entry name" value="ABC_TroCD"/>
</dbReference>
<evidence type="ECO:0000313" key="9">
    <source>
        <dbReference type="Proteomes" id="UP000199161"/>
    </source>
</evidence>
<feature type="transmembrane region" description="Helical" evidence="7">
    <location>
        <begin position="243"/>
        <end position="260"/>
    </location>
</feature>
<feature type="transmembrane region" description="Helical" evidence="7">
    <location>
        <begin position="58"/>
        <end position="79"/>
    </location>
</feature>
<dbReference type="EMBL" id="FOKW01000007">
    <property type="protein sequence ID" value="SFC32766.1"/>
    <property type="molecule type" value="Genomic_DNA"/>
</dbReference>
<evidence type="ECO:0000256" key="5">
    <source>
        <dbReference type="ARBA" id="ARBA00023136"/>
    </source>
</evidence>
<feature type="transmembrane region" description="Helical" evidence="7">
    <location>
        <begin position="131"/>
        <end position="153"/>
    </location>
</feature>
<dbReference type="PANTHER" id="PTHR30477:SF0">
    <property type="entry name" value="METAL TRANSPORT SYSTEM MEMBRANE PROTEIN TM_0125-RELATED"/>
    <property type="match status" value="1"/>
</dbReference>
<dbReference type="Proteomes" id="UP000199161">
    <property type="component" value="Unassembled WGS sequence"/>
</dbReference>
<dbReference type="InterPro" id="IPR037294">
    <property type="entry name" value="ABC_BtuC-like"/>
</dbReference>
<accession>A0A1I1I972</accession>
<keyword evidence="4 7" id="KW-1133">Transmembrane helix</keyword>
<evidence type="ECO:0000256" key="6">
    <source>
        <dbReference type="SAM" id="MobiDB-lite"/>
    </source>
</evidence>
<dbReference type="Gene3D" id="1.10.3470.10">
    <property type="entry name" value="ABC transporter involved in vitamin B12 uptake, BtuC"/>
    <property type="match status" value="1"/>
</dbReference>
<dbReference type="PANTHER" id="PTHR30477">
    <property type="entry name" value="ABC-TRANSPORTER METAL-BINDING PROTEIN"/>
    <property type="match status" value="1"/>
</dbReference>
<name>A0A1I1I972_NATHA</name>
<comment type="subcellular location">
    <subcellularLocation>
        <location evidence="1">Membrane</location>
        <topology evidence="1">Multi-pass membrane protein</topology>
    </subcellularLocation>
</comment>
<feature type="compositionally biased region" description="Low complexity" evidence="6">
    <location>
        <begin position="1"/>
        <end position="25"/>
    </location>
</feature>
<sequence>MTGTDTDTGATGTTADEAQTATDGGTVEGDPDVEVGENVDGAQIESNPVDRRRRIERIGVALVGLLAAGMVVFIALDWLRRYPYADASPLLETLYTATGIDPAAGVAFDQFLIAGAWLDYFLGTEVFRYAFMWRSIATGVLIGVVAPLVGTYLVHRQMALIGETLAHTAFAGVAIGLLFNAATGWEGSLLIVALLVSIVGALAVQWLTERTRTFGDVPIAIMLSGSFAVATLLISWGRGSMSIAVDIEGFLFGSLSVVTAGGARLMALLSVAVVAIVALTYKQLLFITFDEQAARVARLNVTAYNTLLIVMTAVVVVGAMQVLGVILVAGMLVIPVAAASQIARSFRETLYLSVLFGQASILGGFTFAISQSLPSGGSIIVVAIAIYLIAVALSGRSGTAISVH</sequence>
<evidence type="ECO:0000256" key="2">
    <source>
        <dbReference type="ARBA" id="ARBA00008034"/>
    </source>
</evidence>
<keyword evidence="3 7" id="KW-0812">Transmembrane</keyword>
<dbReference type="GO" id="GO:0043190">
    <property type="term" value="C:ATP-binding cassette (ABC) transporter complex"/>
    <property type="evidence" value="ECO:0007669"/>
    <property type="project" value="InterPro"/>
</dbReference>
<evidence type="ECO:0000256" key="3">
    <source>
        <dbReference type="ARBA" id="ARBA00022692"/>
    </source>
</evidence>
<dbReference type="Pfam" id="PF00950">
    <property type="entry name" value="ABC-3"/>
    <property type="match status" value="1"/>
</dbReference>
<reference evidence="9" key="1">
    <citation type="submission" date="2016-10" db="EMBL/GenBank/DDBJ databases">
        <authorList>
            <person name="Varghese N."/>
            <person name="Submissions S."/>
        </authorList>
    </citation>
    <scope>NUCLEOTIDE SEQUENCE [LARGE SCALE GENOMIC DNA]</scope>
    <source>
        <strain evidence="9">DSM 13078</strain>
    </source>
</reference>
<keyword evidence="9" id="KW-1185">Reference proteome</keyword>
<protein>
    <submittedName>
        <fullName evidence="8">Zinc transport system permease protein</fullName>
    </submittedName>
</protein>
<dbReference type="OrthoDB" id="330338at2157"/>
<evidence type="ECO:0000256" key="7">
    <source>
        <dbReference type="SAM" id="Phobius"/>
    </source>
</evidence>
<dbReference type="AlphaFoldDB" id="A0A1I1I972"/>
<feature type="transmembrane region" description="Helical" evidence="7">
    <location>
        <begin position="375"/>
        <end position="395"/>
    </location>
</feature>
<feature type="transmembrane region" description="Helical" evidence="7">
    <location>
        <begin position="219"/>
        <end position="237"/>
    </location>
</feature>
<feature type="transmembrane region" description="Helical" evidence="7">
    <location>
        <begin position="350"/>
        <end position="369"/>
    </location>
</feature>